<proteinExistence type="predicted"/>
<name>A0AAV3YNC7_9GAST</name>
<dbReference type="EMBL" id="BLXT01001261">
    <property type="protein sequence ID" value="GFN83905.1"/>
    <property type="molecule type" value="Genomic_DNA"/>
</dbReference>
<evidence type="ECO:0000313" key="1">
    <source>
        <dbReference type="EMBL" id="GFN83905.1"/>
    </source>
</evidence>
<accession>A0AAV3YNC7</accession>
<keyword evidence="2" id="KW-1185">Reference proteome</keyword>
<dbReference type="Proteomes" id="UP000735302">
    <property type="component" value="Unassembled WGS sequence"/>
</dbReference>
<evidence type="ECO:0000313" key="2">
    <source>
        <dbReference type="Proteomes" id="UP000735302"/>
    </source>
</evidence>
<comment type="caution">
    <text evidence="1">The sequence shown here is derived from an EMBL/GenBank/DDBJ whole genome shotgun (WGS) entry which is preliminary data.</text>
</comment>
<dbReference type="AlphaFoldDB" id="A0AAV3YNC7"/>
<gene>
    <name evidence="1" type="ORF">PoB_001041100</name>
</gene>
<organism evidence="1 2">
    <name type="scientific">Plakobranchus ocellatus</name>
    <dbReference type="NCBI Taxonomy" id="259542"/>
    <lineage>
        <taxon>Eukaryota</taxon>
        <taxon>Metazoa</taxon>
        <taxon>Spiralia</taxon>
        <taxon>Lophotrochozoa</taxon>
        <taxon>Mollusca</taxon>
        <taxon>Gastropoda</taxon>
        <taxon>Heterobranchia</taxon>
        <taxon>Euthyneura</taxon>
        <taxon>Panpulmonata</taxon>
        <taxon>Sacoglossa</taxon>
        <taxon>Placobranchoidea</taxon>
        <taxon>Plakobranchidae</taxon>
        <taxon>Plakobranchus</taxon>
    </lineage>
</organism>
<sequence>MERYLLAANFTATALETSRGVLSLTWPGPNGPKRYEYNLPEMGIEIEFLQSFWFDVSHDDVVYNVNALCVQGLRHILSHLQLTCRKLLLKARAHQEQELSEKTRW</sequence>
<protein>
    <submittedName>
        <fullName evidence="1">Uncharacterized protein</fullName>
    </submittedName>
</protein>
<reference evidence="1 2" key="1">
    <citation type="journal article" date="2021" name="Elife">
        <title>Chloroplast acquisition without the gene transfer in kleptoplastic sea slugs, Plakobranchus ocellatus.</title>
        <authorList>
            <person name="Maeda T."/>
            <person name="Takahashi S."/>
            <person name="Yoshida T."/>
            <person name="Shimamura S."/>
            <person name="Takaki Y."/>
            <person name="Nagai Y."/>
            <person name="Toyoda A."/>
            <person name="Suzuki Y."/>
            <person name="Arimoto A."/>
            <person name="Ishii H."/>
            <person name="Satoh N."/>
            <person name="Nishiyama T."/>
            <person name="Hasebe M."/>
            <person name="Maruyama T."/>
            <person name="Minagawa J."/>
            <person name="Obokata J."/>
            <person name="Shigenobu S."/>
        </authorList>
    </citation>
    <scope>NUCLEOTIDE SEQUENCE [LARGE SCALE GENOMIC DNA]</scope>
</reference>